<protein>
    <submittedName>
        <fullName evidence="2">SAM-dependent methyltransferase</fullName>
    </submittedName>
</protein>
<feature type="domain" description="Methyltransferase type 11" evidence="1">
    <location>
        <begin position="57"/>
        <end position="156"/>
    </location>
</feature>
<evidence type="ECO:0000259" key="1">
    <source>
        <dbReference type="Pfam" id="PF08241"/>
    </source>
</evidence>
<organism evidence="2 3">
    <name type="scientific">Brasilonema sennae CENA114</name>
    <dbReference type="NCBI Taxonomy" id="415709"/>
    <lineage>
        <taxon>Bacteria</taxon>
        <taxon>Bacillati</taxon>
        <taxon>Cyanobacteriota</taxon>
        <taxon>Cyanophyceae</taxon>
        <taxon>Nostocales</taxon>
        <taxon>Scytonemataceae</taxon>
        <taxon>Brasilonema</taxon>
        <taxon>Bromeliae group (in: Brasilonema)</taxon>
    </lineage>
</organism>
<sequence length="276" mass="30321">MANDSTNAWNNETRDAWNTNASVWDACMGDDGNDFHQVLIRPAMERLLEIKPGSRILDIGCGTGLTTRRLASLGAHVVGIDFAEEMITCARKRTQQHETSIEYHVLDATDETALLGLGEGSFDAAVSAMVLMDMAEIDPLLRALTKLLRPGGCFVFAVMHPCFNSTHTSMAAEVKDCEGQLVKEYSVKVSGYLQPSTTKGLAIENQPKPQLYFHRPLHVLLGAAFCVGFVLDGLEEPAFGAEHSSNSCFYSWSNFTQIPPALVGRLRFSDEFLRTS</sequence>
<dbReference type="Proteomes" id="UP000503129">
    <property type="component" value="Chromosome"/>
</dbReference>
<dbReference type="AlphaFoldDB" id="A0A856MFN7"/>
<dbReference type="InterPro" id="IPR013216">
    <property type="entry name" value="Methyltransf_11"/>
</dbReference>
<accession>A0A856MFN7</accession>
<dbReference type="CDD" id="cd02440">
    <property type="entry name" value="AdoMet_MTases"/>
    <property type="match status" value="1"/>
</dbReference>
<reference evidence="2 3" key="1">
    <citation type="submission" date="2018-06" db="EMBL/GenBank/DDBJ databases">
        <title>Comparative genomics of Brasilonema spp. strains.</title>
        <authorList>
            <person name="Alvarenga D.O."/>
            <person name="Fiore M.F."/>
            <person name="Varani A.M."/>
        </authorList>
    </citation>
    <scope>NUCLEOTIDE SEQUENCE [LARGE SCALE GENOMIC DNA]</scope>
    <source>
        <strain evidence="2 3">CENA114</strain>
    </source>
</reference>
<dbReference type="SUPFAM" id="SSF53335">
    <property type="entry name" value="S-adenosyl-L-methionine-dependent methyltransferases"/>
    <property type="match status" value="1"/>
</dbReference>
<keyword evidence="3" id="KW-1185">Reference proteome</keyword>
<dbReference type="RefSeq" id="WP_171977016.1">
    <property type="nucleotide sequence ID" value="NZ_CAWOXK010000001.1"/>
</dbReference>
<evidence type="ECO:0000313" key="3">
    <source>
        <dbReference type="Proteomes" id="UP000503129"/>
    </source>
</evidence>
<dbReference type="PANTHER" id="PTHR43861:SF1">
    <property type="entry name" value="TRANS-ACONITATE 2-METHYLTRANSFERASE"/>
    <property type="match status" value="1"/>
</dbReference>
<name>A0A856MFN7_9CYAN</name>
<keyword evidence="2" id="KW-0489">Methyltransferase</keyword>
<dbReference type="PANTHER" id="PTHR43861">
    <property type="entry name" value="TRANS-ACONITATE 2-METHYLTRANSFERASE-RELATED"/>
    <property type="match status" value="1"/>
</dbReference>
<dbReference type="GO" id="GO:0032259">
    <property type="term" value="P:methylation"/>
    <property type="evidence" value="ECO:0007669"/>
    <property type="project" value="UniProtKB-KW"/>
</dbReference>
<evidence type="ECO:0000313" key="2">
    <source>
        <dbReference type="EMBL" id="QDL10023.1"/>
    </source>
</evidence>
<dbReference type="EMBL" id="CP030118">
    <property type="protein sequence ID" value="QDL10023.1"/>
    <property type="molecule type" value="Genomic_DNA"/>
</dbReference>
<dbReference type="InterPro" id="IPR029063">
    <property type="entry name" value="SAM-dependent_MTases_sf"/>
</dbReference>
<dbReference type="KEGG" id="bsen:DP114_20920"/>
<gene>
    <name evidence="2" type="ORF">DP114_20920</name>
</gene>
<dbReference type="Pfam" id="PF08241">
    <property type="entry name" value="Methyltransf_11"/>
    <property type="match status" value="1"/>
</dbReference>
<keyword evidence="2" id="KW-0808">Transferase</keyword>
<proteinExistence type="predicted"/>
<dbReference type="GO" id="GO:0008757">
    <property type="term" value="F:S-adenosylmethionine-dependent methyltransferase activity"/>
    <property type="evidence" value="ECO:0007669"/>
    <property type="project" value="InterPro"/>
</dbReference>
<dbReference type="Gene3D" id="3.40.50.150">
    <property type="entry name" value="Vaccinia Virus protein VP39"/>
    <property type="match status" value="1"/>
</dbReference>